<evidence type="ECO:0000313" key="3">
    <source>
        <dbReference type="EMBL" id="KAK3386272.1"/>
    </source>
</evidence>
<organism evidence="3 4">
    <name type="scientific">Sordaria brevicollis</name>
    <dbReference type="NCBI Taxonomy" id="83679"/>
    <lineage>
        <taxon>Eukaryota</taxon>
        <taxon>Fungi</taxon>
        <taxon>Dikarya</taxon>
        <taxon>Ascomycota</taxon>
        <taxon>Pezizomycotina</taxon>
        <taxon>Sordariomycetes</taxon>
        <taxon>Sordariomycetidae</taxon>
        <taxon>Sordariales</taxon>
        <taxon>Sordariaceae</taxon>
        <taxon>Sordaria</taxon>
    </lineage>
</organism>
<gene>
    <name evidence="3" type="ORF">B0T20DRAFT_511791</name>
</gene>
<protein>
    <submittedName>
        <fullName evidence="3">Uncharacterized protein</fullName>
    </submittedName>
</protein>
<accession>A0AAE0U0E4</accession>
<dbReference type="Proteomes" id="UP001281003">
    <property type="component" value="Unassembled WGS sequence"/>
</dbReference>
<feature type="signal peptide" evidence="2">
    <location>
        <begin position="1"/>
        <end position="17"/>
    </location>
</feature>
<feature type="region of interest" description="Disordered" evidence="1">
    <location>
        <begin position="291"/>
        <end position="325"/>
    </location>
</feature>
<evidence type="ECO:0000256" key="2">
    <source>
        <dbReference type="SAM" id="SignalP"/>
    </source>
</evidence>
<feature type="chain" id="PRO_5042177588" evidence="2">
    <location>
        <begin position="18"/>
        <end position="510"/>
    </location>
</feature>
<feature type="compositionally biased region" description="Pro residues" evidence="1">
    <location>
        <begin position="157"/>
        <end position="174"/>
    </location>
</feature>
<reference evidence="3" key="1">
    <citation type="journal article" date="2023" name="Mol. Phylogenet. Evol.">
        <title>Genome-scale phylogeny and comparative genomics of the fungal order Sordariales.</title>
        <authorList>
            <person name="Hensen N."/>
            <person name="Bonometti L."/>
            <person name="Westerberg I."/>
            <person name="Brannstrom I.O."/>
            <person name="Guillou S."/>
            <person name="Cros-Aarteil S."/>
            <person name="Calhoun S."/>
            <person name="Haridas S."/>
            <person name="Kuo A."/>
            <person name="Mondo S."/>
            <person name="Pangilinan J."/>
            <person name="Riley R."/>
            <person name="LaButti K."/>
            <person name="Andreopoulos B."/>
            <person name="Lipzen A."/>
            <person name="Chen C."/>
            <person name="Yan M."/>
            <person name="Daum C."/>
            <person name="Ng V."/>
            <person name="Clum A."/>
            <person name="Steindorff A."/>
            <person name="Ohm R.A."/>
            <person name="Martin F."/>
            <person name="Silar P."/>
            <person name="Natvig D.O."/>
            <person name="Lalanne C."/>
            <person name="Gautier V."/>
            <person name="Ament-Velasquez S.L."/>
            <person name="Kruys A."/>
            <person name="Hutchinson M.I."/>
            <person name="Powell A.J."/>
            <person name="Barry K."/>
            <person name="Miller A.N."/>
            <person name="Grigoriev I.V."/>
            <person name="Debuchy R."/>
            <person name="Gladieux P."/>
            <person name="Hiltunen Thoren M."/>
            <person name="Johannesson H."/>
        </authorList>
    </citation>
    <scope>NUCLEOTIDE SEQUENCE</scope>
    <source>
        <strain evidence="3">FGSC 1904</strain>
    </source>
</reference>
<evidence type="ECO:0000256" key="1">
    <source>
        <dbReference type="SAM" id="MobiDB-lite"/>
    </source>
</evidence>
<keyword evidence="2" id="KW-0732">Signal</keyword>
<sequence>MLINIVLLLGCFRLGSDVSIGIIIPLGPLGSLRLRPDISLAQGRKHDDRGKDTTIQDAAHTTRSPADGVKEGVDGVDGDGLRVETGTEGVVSVAGRHRRHLRNRNPNPGTSTNTRPLEPRPPQHPSPIPPLPHPSSYPRHQHPQTQTETPAQTPSKPTKPPPLHSPPLPPPTGPIPTDGSHRTVYVTTTIHPPEPVTITTTYTPLPATFVPHLNLDPEHTKLLHAAPLPETKEEIENLWHPAKNKLLNCYHTGRSESRTDMIKSVKGFCRYLKREAEGVIHERFYPPGYFSPERMGSSPSPNSPPSPNGSPPPPNTPPNQNRTYPLTGYRHHQFNFYDRSLLFPYTHILVSLEVKPSCEWIFSQHECETYLRIPIDQCQRNTGEQFKKGGTVQARTGYGDWWIGPHFVNVGPGSRPKGKDAGEEEAWEEEVGGGGEGGISSGWRGDGYLRKYGERRLGELEEELGLSRTCLVWRIDAESGKVWPHEEADKKDWKDPKPTTSGVGYYEWHG</sequence>
<feature type="compositionally biased region" description="Pro residues" evidence="1">
    <location>
        <begin position="119"/>
        <end position="135"/>
    </location>
</feature>
<dbReference type="EMBL" id="JAUTDP010000020">
    <property type="protein sequence ID" value="KAK3386272.1"/>
    <property type="molecule type" value="Genomic_DNA"/>
</dbReference>
<feature type="compositionally biased region" description="Pro residues" evidence="1">
    <location>
        <begin position="301"/>
        <end position="317"/>
    </location>
</feature>
<feature type="compositionally biased region" description="Basic and acidic residues" evidence="1">
    <location>
        <begin position="44"/>
        <end position="54"/>
    </location>
</feature>
<feature type="compositionally biased region" description="Acidic residues" evidence="1">
    <location>
        <begin position="422"/>
        <end position="431"/>
    </location>
</feature>
<feature type="compositionally biased region" description="Polar residues" evidence="1">
    <location>
        <begin position="55"/>
        <end position="64"/>
    </location>
</feature>
<feature type="region of interest" description="Disordered" evidence="1">
    <location>
        <begin position="412"/>
        <end position="438"/>
    </location>
</feature>
<name>A0AAE0U0E4_SORBR</name>
<reference evidence="3" key="2">
    <citation type="submission" date="2023-07" db="EMBL/GenBank/DDBJ databases">
        <authorList>
            <consortium name="Lawrence Berkeley National Laboratory"/>
            <person name="Haridas S."/>
            <person name="Hensen N."/>
            <person name="Bonometti L."/>
            <person name="Westerberg I."/>
            <person name="Brannstrom I.O."/>
            <person name="Guillou S."/>
            <person name="Cros-Aarteil S."/>
            <person name="Calhoun S."/>
            <person name="Kuo A."/>
            <person name="Mondo S."/>
            <person name="Pangilinan J."/>
            <person name="Riley R."/>
            <person name="LaButti K."/>
            <person name="Andreopoulos B."/>
            <person name="Lipzen A."/>
            <person name="Chen C."/>
            <person name="Yanf M."/>
            <person name="Daum C."/>
            <person name="Ng V."/>
            <person name="Clum A."/>
            <person name="Steindorff A."/>
            <person name="Ohm R."/>
            <person name="Martin F."/>
            <person name="Silar P."/>
            <person name="Natvig D."/>
            <person name="Lalanne C."/>
            <person name="Gautier V."/>
            <person name="Ament-velasquez S.L."/>
            <person name="Kruys A."/>
            <person name="Hutchinson M.I."/>
            <person name="Powell A.J."/>
            <person name="Barry K."/>
            <person name="Miller A.N."/>
            <person name="Grigoriev I.V."/>
            <person name="Debuchy R."/>
            <person name="Gladieux P."/>
            <person name="Thoren M.H."/>
            <person name="Johannesson H."/>
        </authorList>
    </citation>
    <scope>NUCLEOTIDE SEQUENCE</scope>
    <source>
        <strain evidence="3">FGSC 1904</strain>
    </source>
</reference>
<feature type="compositionally biased region" description="Basic and acidic residues" evidence="1">
    <location>
        <begin position="485"/>
        <end position="497"/>
    </location>
</feature>
<evidence type="ECO:0000313" key="4">
    <source>
        <dbReference type="Proteomes" id="UP001281003"/>
    </source>
</evidence>
<proteinExistence type="predicted"/>
<dbReference type="AlphaFoldDB" id="A0AAE0U0E4"/>
<feature type="region of interest" description="Disordered" evidence="1">
    <location>
        <begin position="485"/>
        <end position="510"/>
    </location>
</feature>
<comment type="caution">
    <text evidence="3">The sequence shown here is derived from an EMBL/GenBank/DDBJ whole genome shotgun (WGS) entry which is preliminary data.</text>
</comment>
<feature type="compositionally biased region" description="Low complexity" evidence="1">
    <location>
        <begin position="136"/>
        <end position="156"/>
    </location>
</feature>
<keyword evidence="4" id="KW-1185">Reference proteome</keyword>
<feature type="region of interest" description="Disordered" evidence="1">
    <location>
        <begin position="43"/>
        <end position="181"/>
    </location>
</feature>